<dbReference type="Gene3D" id="3.20.10.10">
    <property type="entry name" value="D-amino Acid Aminotransferase, subunit A, domain 2"/>
    <property type="match status" value="1"/>
</dbReference>
<evidence type="ECO:0000256" key="6">
    <source>
        <dbReference type="ARBA" id="ARBA00013053"/>
    </source>
</evidence>
<keyword evidence="12" id="KW-0032">Aminotransferase</keyword>
<comment type="catalytic activity">
    <reaction evidence="9">
        <text>L-valine + 2-oxoglutarate = 3-methyl-2-oxobutanoate + L-glutamate</text>
        <dbReference type="Rhea" id="RHEA:24813"/>
        <dbReference type="ChEBI" id="CHEBI:11851"/>
        <dbReference type="ChEBI" id="CHEBI:16810"/>
        <dbReference type="ChEBI" id="CHEBI:29985"/>
        <dbReference type="ChEBI" id="CHEBI:57762"/>
        <dbReference type="EC" id="2.6.1.42"/>
    </reaction>
</comment>
<evidence type="ECO:0000256" key="8">
    <source>
        <dbReference type="ARBA" id="ARBA00023304"/>
    </source>
</evidence>
<evidence type="ECO:0000256" key="9">
    <source>
        <dbReference type="ARBA" id="ARBA00048212"/>
    </source>
</evidence>
<protein>
    <recommendedName>
        <fullName evidence="7">Probable branched-chain-amino-acid aminotransferase</fullName>
        <ecNumber evidence="6">2.6.1.42</ecNumber>
    </recommendedName>
</protein>
<keyword evidence="8" id="KW-0028">Amino-acid biosynthesis</keyword>
<evidence type="ECO:0000256" key="5">
    <source>
        <dbReference type="ARBA" id="ARBA00009320"/>
    </source>
</evidence>
<dbReference type="SUPFAM" id="SSF56752">
    <property type="entry name" value="D-aminoacid aminotransferase-like PLP-dependent enzymes"/>
    <property type="match status" value="1"/>
</dbReference>
<evidence type="ECO:0000313" key="12">
    <source>
        <dbReference type="EMBL" id="MCW8087731.1"/>
    </source>
</evidence>
<comment type="catalytic activity">
    <reaction evidence="11">
        <text>L-leucine + 2-oxoglutarate = 4-methyl-2-oxopentanoate + L-glutamate</text>
        <dbReference type="Rhea" id="RHEA:18321"/>
        <dbReference type="ChEBI" id="CHEBI:16810"/>
        <dbReference type="ChEBI" id="CHEBI:17865"/>
        <dbReference type="ChEBI" id="CHEBI:29985"/>
        <dbReference type="ChEBI" id="CHEBI:57427"/>
        <dbReference type="EC" id="2.6.1.42"/>
    </reaction>
</comment>
<evidence type="ECO:0000256" key="10">
    <source>
        <dbReference type="ARBA" id="ARBA00048798"/>
    </source>
</evidence>
<evidence type="ECO:0000256" key="4">
    <source>
        <dbReference type="ARBA" id="ARBA00005072"/>
    </source>
</evidence>
<sequence length="291" mass="31816">MAGVYWYDGQWSSEEPKIIGPMDHCFWLGSVIFDGARSITGWAPDLEKHCARAVRSARVMGMKPTKTPEEIEALCREGIRRMGPEATLYIRPMFFIRRGLGASRPDPDSTDFLLALYEAPIPAWAGFSAVLAPFRRPATDMAPTDAKAACLYPNGARATAWAVERGAEMAVLCDALGHVAEFAASNIWLVKDGVVVTPAANHTFLAGITRSRVLGLLRADGMTVEERAVRPEELDTADEIFSTGNYAKVQPCNAMNGRALPVGPVATRARELYWSWMQSQPKVVSEAQAAE</sequence>
<evidence type="ECO:0000256" key="11">
    <source>
        <dbReference type="ARBA" id="ARBA00049229"/>
    </source>
</evidence>
<evidence type="ECO:0000256" key="7">
    <source>
        <dbReference type="ARBA" id="ARBA00014472"/>
    </source>
</evidence>
<keyword evidence="12" id="KW-0808">Transferase</keyword>
<dbReference type="PANTHER" id="PTHR42743">
    <property type="entry name" value="AMINO-ACID AMINOTRANSFERASE"/>
    <property type="match status" value="1"/>
</dbReference>
<proteinExistence type="inferred from homology"/>
<name>A0ABT3NZZ3_9PROT</name>
<dbReference type="GO" id="GO:0004084">
    <property type="term" value="F:branched-chain-amino-acid transaminase activity"/>
    <property type="evidence" value="ECO:0007669"/>
    <property type="project" value="UniProtKB-EC"/>
</dbReference>
<comment type="pathway">
    <text evidence="2">Amino-acid biosynthesis; L-isoleucine biosynthesis; L-isoleucine from 2-oxobutanoate: step 4/4.</text>
</comment>
<dbReference type="InterPro" id="IPR036038">
    <property type="entry name" value="Aminotransferase-like"/>
</dbReference>
<keyword evidence="8" id="KW-0100">Branched-chain amino acid biosynthesis</keyword>
<comment type="caution">
    <text evidence="12">The sequence shown here is derived from an EMBL/GenBank/DDBJ whole genome shotgun (WGS) entry which is preliminary data.</text>
</comment>
<dbReference type="InterPro" id="IPR001544">
    <property type="entry name" value="Aminotrans_IV"/>
</dbReference>
<comment type="catalytic activity">
    <reaction evidence="10">
        <text>L-isoleucine + 2-oxoglutarate = (S)-3-methyl-2-oxopentanoate + L-glutamate</text>
        <dbReference type="Rhea" id="RHEA:24801"/>
        <dbReference type="ChEBI" id="CHEBI:16810"/>
        <dbReference type="ChEBI" id="CHEBI:29985"/>
        <dbReference type="ChEBI" id="CHEBI:35146"/>
        <dbReference type="ChEBI" id="CHEBI:58045"/>
        <dbReference type="EC" id="2.6.1.42"/>
    </reaction>
</comment>
<dbReference type="InterPro" id="IPR043131">
    <property type="entry name" value="BCAT-like_N"/>
</dbReference>
<dbReference type="EMBL" id="JAPFQI010000021">
    <property type="protein sequence ID" value="MCW8087731.1"/>
    <property type="molecule type" value="Genomic_DNA"/>
</dbReference>
<comment type="pathway">
    <text evidence="3">Amino-acid biosynthesis; L-valine biosynthesis; L-valine from pyruvate: step 4/4.</text>
</comment>
<dbReference type="EC" id="2.6.1.42" evidence="6"/>
<dbReference type="Proteomes" id="UP001526430">
    <property type="component" value="Unassembled WGS sequence"/>
</dbReference>
<dbReference type="PANTHER" id="PTHR42743:SF11">
    <property type="entry name" value="AMINODEOXYCHORISMATE LYASE"/>
    <property type="match status" value="1"/>
</dbReference>
<evidence type="ECO:0000256" key="2">
    <source>
        <dbReference type="ARBA" id="ARBA00004824"/>
    </source>
</evidence>
<comment type="function">
    <text evidence="1">Acts on leucine, isoleucine and valine.</text>
</comment>
<keyword evidence="13" id="KW-1185">Reference proteome</keyword>
<organism evidence="12 13">
    <name type="scientific">Sabulicella glaciei</name>
    <dbReference type="NCBI Taxonomy" id="2984948"/>
    <lineage>
        <taxon>Bacteria</taxon>
        <taxon>Pseudomonadati</taxon>
        <taxon>Pseudomonadota</taxon>
        <taxon>Alphaproteobacteria</taxon>
        <taxon>Acetobacterales</taxon>
        <taxon>Acetobacteraceae</taxon>
        <taxon>Sabulicella</taxon>
    </lineage>
</organism>
<evidence type="ECO:0000313" key="13">
    <source>
        <dbReference type="Proteomes" id="UP001526430"/>
    </source>
</evidence>
<dbReference type="RefSeq" id="WP_301591938.1">
    <property type="nucleotide sequence ID" value="NZ_JAPFQI010000021.1"/>
</dbReference>
<dbReference type="Pfam" id="PF01063">
    <property type="entry name" value="Aminotran_4"/>
    <property type="match status" value="1"/>
</dbReference>
<dbReference type="Gene3D" id="3.30.470.10">
    <property type="match status" value="1"/>
</dbReference>
<evidence type="ECO:0000256" key="1">
    <source>
        <dbReference type="ARBA" id="ARBA00003109"/>
    </source>
</evidence>
<comment type="pathway">
    <text evidence="4">Amino-acid biosynthesis; L-leucine biosynthesis; L-leucine from 3-methyl-2-oxobutanoate: step 4/4.</text>
</comment>
<dbReference type="NCBIfam" id="NF009896">
    <property type="entry name" value="PRK13356.1"/>
    <property type="match status" value="1"/>
</dbReference>
<dbReference type="InterPro" id="IPR050571">
    <property type="entry name" value="Class-IV_PLP-Dep_Aminotrnsfr"/>
</dbReference>
<comment type="similarity">
    <text evidence="5">Belongs to the class-IV pyridoxal-phosphate-dependent aminotransferase family.</text>
</comment>
<reference evidence="12 13" key="1">
    <citation type="submission" date="2022-10" db="EMBL/GenBank/DDBJ databases">
        <title>Roseococcus glaciei nov., sp. nov., isolated from glacier.</title>
        <authorList>
            <person name="Liu Q."/>
            <person name="Xin Y.-H."/>
        </authorList>
    </citation>
    <scope>NUCLEOTIDE SEQUENCE [LARGE SCALE GENOMIC DNA]</scope>
    <source>
        <strain evidence="12 13">MDT2-1-1</strain>
    </source>
</reference>
<evidence type="ECO:0000256" key="3">
    <source>
        <dbReference type="ARBA" id="ARBA00004931"/>
    </source>
</evidence>
<gene>
    <name evidence="12" type="ORF">OF850_19155</name>
</gene>
<dbReference type="InterPro" id="IPR043132">
    <property type="entry name" value="BCAT-like_C"/>
</dbReference>
<accession>A0ABT3NZZ3</accession>